<keyword evidence="4 5" id="KW-0949">S-adenosyl-L-methionine</keyword>
<feature type="binding site" evidence="5">
    <location>
        <position position="17"/>
    </location>
    <ligand>
        <name>S-adenosyl-L-methionine</name>
        <dbReference type="ChEBI" id="CHEBI:59789"/>
    </ligand>
</feature>
<gene>
    <name evidence="5 7" type="primary">cbiT</name>
    <name evidence="7" type="ORF">MBBWO_10110</name>
</gene>
<comment type="similarity">
    <text evidence="5">Belongs to the methyltransferase superfamily. Archaeal-type CbiT family.</text>
</comment>
<dbReference type="GO" id="GO:0032259">
    <property type="term" value="P:methylation"/>
    <property type="evidence" value="ECO:0007669"/>
    <property type="project" value="UniProtKB-KW"/>
</dbReference>
<organism evidence="7 8">
    <name type="scientific">Methanobrevibacter woesei</name>
    <dbReference type="NCBI Taxonomy" id="190976"/>
    <lineage>
        <taxon>Archaea</taxon>
        <taxon>Methanobacteriati</taxon>
        <taxon>Methanobacteriota</taxon>
        <taxon>Methanomada group</taxon>
        <taxon>Methanobacteria</taxon>
        <taxon>Methanobacteriales</taxon>
        <taxon>Methanobacteriaceae</taxon>
        <taxon>Methanobrevibacter</taxon>
    </lineage>
</organism>
<dbReference type="HAMAP" id="MF_00786">
    <property type="entry name" value="CbiT"/>
    <property type="match status" value="1"/>
</dbReference>
<dbReference type="GO" id="GO:0043776">
    <property type="term" value="F:cobalt-precorrin-6B C5-methyltransferase activity"/>
    <property type="evidence" value="ECO:0007669"/>
    <property type="project" value="RHEA"/>
</dbReference>
<comment type="catalytic activity">
    <reaction evidence="5">
        <text>Co-precorrin-6B + S-adenosyl-L-methionine = Co-precorrin-7 + S-adenosyl-L-homocysteine + CO2</text>
        <dbReference type="Rhea" id="RHEA:36067"/>
        <dbReference type="ChEBI" id="CHEBI:16526"/>
        <dbReference type="ChEBI" id="CHEBI:57856"/>
        <dbReference type="ChEBI" id="CHEBI:59789"/>
        <dbReference type="ChEBI" id="CHEBI:70791"/>
        <dbReference type="ChEBI" id="CHEBI:72780"/>
        <dbReference type="EC" id="2.1.1.196"/>
    </reaction>
</comment>
<evidence type="ECO:0000256" key="1">
    <source>
        <dbReference type="ARBA" id="ARBA00022573"/>
    </source>
</evidence>
<dbReference type="UniPathway" id="UPA00148">
    <property type="reaction ID" value="UER00229"/>
</dbReference>
<accession>A0A2U1S7Q7</accession>
<keyword evidence="3 5" id="KW-0808">Transferase</keyword>
<evidence type="ECO:0000256" key="3">
    <source>
        <dbReference type="ARBA" id="ARBA00022679"/>
    </source>
</evidence>
<evidence type="ECO:0000313" key="7">
    <source>
        <dbReference type="EMBL" id="PWB86157.1"/>
    </source>
</evidence>
<dbReference type="AlphaFoldDB" id="A0A2U1S7Q7"/>
<feature type="domain" description="Methyltransferase" evidence="6">
    <location>
        <begin position="33"/>
        <end position="140"/>
    </location>
</feature>
<comment type="pathway">
    <text evidence="5">Cofactor biosynthesis; adenosylcobalamin biosynthesis; cob(II)yrinate a,c-diamide from sirohydrochlorin (anaerobic route): step 8/10.</text>
</comment>
<keyword evidence="8" id="KW-1185">Reference proteome</keyword>
<feature type="binding site" evidence="5">
    <location>
        <begin position="41"/>
        <end position="45"/>
    </location>
    <ligand>
        <name>S-adenosyl-L-methionine</name>
        <dbReference type="ChEBI" id="CHEBI:59789"/>
    </ligand>
</feature>
<evidence type="ECO:0000256" key="5">
    <source>
        <dbReference type="HAMAP-Rule" id="MF_00786"/>
    </source>
</evidence>
<reference evidence="7 8" key="1">
    <citation type="submission" date="2017-03" db="EMBL/GenBank/DDBJ databases">
        <title>Genome sequence of Methanobrevibacter wosei.</title>
        <authorList>
            <person name="Poehlein A."/>
            <person name="Seedorf H."/>
            <person name="Daniel R."/>
        </authorList>
    </citation>
    <scope>NUCLEOTIDE SEQUENCE [LARGE SCALE GENOMIC DNA]</scope>
    <source>
        <strain evidence="7 8">DSM 11979</strain>
    </source>
</reference>
<dbReference type="GO" id="GO:0008276">
    <property type="term" value="F:protein methyltransferase activity"/>
    <property type="evidence" value="ECO:0007669"/>
    <property type="project" value="InterPro"/>
</dbReference>
<evidence type="ECO:0000259" key="6">
    <source>
        <dbReference type="Pfam" id="PF13847"/>
    </source>
</evidence>
<sequence>MIDDLDFISTCDVPGPTKENIRAIILYKSEVTSDETVVDIGCGTGGITCEFAQRAKKVISIDKNPEAINITKKNLNKFNLENNVDLICNDGINALKNIEDIDIGVVGGSGRELEKILELLDSKLKPNGRIIITAILVDTKVEAVNKLKDLGYNPKFVEVNISKGRILDRGIMMTSENPIAIITAKKRG</sequence>
<evidence type="ECO:0000313" key="8">
    <source>
        <dbReference type="Proteomes" id="UP000245577"/>
    </source>
</evidence>
<comment type="function">
    <text evidence="5">Catalyzes the methylation of C-15 in cobalt-precorrin-6B followed by the decarboxylation of C-12 to form cobalt-precorrin-7.</text>
</comment>
<dbReference type="PANTHER" id="PTHR43182">
    <property type="entry name" value="COBALT-PRECORRIN-6B C(15)-METHYLTRANSFERASE (DECARBOXYLATING)"/>
    <property type="match status" value="1"/>
</dbReference>
<evidence type="ECO:0000256" key="4">
    <source>
        <dbReference type="ARBA" id="ARBA00022691"/>
    </source>
</evidence>
<keyword evidence="1 5" id="KW-0169">Cobalamin biosynthesis</keyword>
<dbReference type="InterPro" id="IPR050714">
    <property type="entry name" value="Cobalamin_biosynth_MTase"/>
</dbReference>
<evidence type="ECO:0000256" key="2">
    <source>
        <dbReference type="ARBA" id="ARBA00022603"/>
    </source>
</evidence>
<dbReference type="SUPFAM" id="SSF53335">
    <property type="entry name" value="S-adenosyl-L-methionine-dependent methyltransferases"/>
    <property type="match status" value="1"/>
</dbReference>
<dbReference type="EC" id="2.1.1.196" evidence="5"/>
<dbReference type="Pfam" id="PF13847">
    <property type="entry name" value="Methyltransf_31"/>
    <property type="match status" value="1"/>
</dbReference>
<dbReference type="InterPro" id="IPR014008">
    <property type="entry name" value="Cbl_synth_MTase_CbiT"/>
</dbReference>
<feature type="binding site" evidence="5">
    <location>
        <position position="62"/>
    </location>
    <ligand>
        <name>S-adenosyl-L-methionine</name>
        <dbReference type="ChEBI" id="CHEBI:59789"/>
    </ligand>
</feature>
<dbReference type="InterPro" id="IPR023475">
    <property type="entry name" value="CbiT"/>
</dbReference>
<dbReference type="InterPro" id="IPR029063">
    <property type="entry name" value="SAM-dependent_MTases_sf"/>
</dbReference>
<dbReference type="NCBIfam" id="TIGR02469">
    <property type="entry name" value="CbiT"/>
    <property type="match status" value="1"/>
</dbReference>
<dbReference type="GO" id="GO:0019251">
    <property type="term" value="P:anaerobic cobalamin biosynthetic process"/>
    <property type="evidence" value="ECO:0007669"/>
    <property type="project" value="UniProtKB-UniRule"/>
</dbReference>
<dbReference type="InterPro" id="IPR025714">
    <property type="entry name" value="Methyltranfer_dom"/>
</dbReference>
<dbReference type="Proteomes" id="UP000245577">
    <property type="component" value="Unassembled WGS sequence"/>
</dbReference>
<dbReference type="RefSeq" id="WP_116669792.1">
    <property type="nucleotide sequence ID" value="NZ_MZGU01000004.1"/>
</dbReference>
<proteinExistence type="inferred from homology"/>
<dbReference type="EMBL" id="MZGU01000004">
    <property type="protein sequence ID" value="PWB86157.1"/>
    <property type="molecule type" value="Genomic_DNA"/>
</dbReference>
<dbReference type="CDD" id="cd02440">
    <property type="entry name" value="AdoMet_MTases"/>
    <property type="match status" value="1"/>
</dbReference>
<comment type="caution">
    <text evidence="7">The sequence shown here is derived from an EMBL/GenBank/DDBJ whole genome shotgun (WGS) entry which is preliminary data.</text>
</comment>
<dbReference type="Gene3D" id="3.40.50.150">
    <property type="entry name" value="Vaccinia Virus protein VP39"/>
    <property type="match status" value="1"/>
</dbReference>
<dbReference type="PANTHER" id="PTHR43182:SF1">
    <property type="entry name" value="COBALT-PRECORRIN-7 C(5)-METHYLTRANSFERASE"/>
    <property type="match status" value="1"/>
</dbReference>
<dbReference type="OrthoDB" id="6027at2157"/>
<name>A0A2U1S7Q7_9EURY</name>
<feature type="binding site" evidence="5">
    <location>
        <position position="91"/>
    </location>
    <ligand>
        <name>S-adenosyl-L-methionine</name>
        <dbReference type="ChEBI" id="CHEBI:59789"/>
    </ligand>
</feature>
<keyword evidence="2 5" id="KW-0489">Methyltransferase</keyword>
<protein>
    <recommendedName>
        <fullName evidence="5">Probable cobalt-precorrin-6B C(15)-methyltransferase (decarboxylating)</fullName>
        <ecNumber evidence="5">2.1.1.196</ecNumber>
    </recommendedName>
</protein>